<accession>A0ACD0NZE2</accession>
<proteinExistence type="predicted"/>
<sequence>MRSALLTLAILPAEESIREDGLDSNTRVRDGSSRPFESDQKGGSVVDPKEKGTHTVGFGCSHVLKQAKERGFS</sequence>
<gene>
    <name evidence="1" type="ORF">IE53DRAFT_62505</name>
</gene>
<organism evidence="1 2">
    <name type="scientific">Violaceomyces palustris</name>
    <dbReference type="NCBI Taxonomy" id="1673888"/>
    <lineage>
        <taxon>Eukaryota</taxon>
        <taxon>Fungi</taxon>
        <taxon>Dikarya</taxon>
        <taxon>Basidiomycota</taxon>
        <taxon>Ustilaginomycotina</taxon>
        <taxon>Ustilaginomycetes</taxon>
        <taxon>Violaceomycetales</taxon>
        <taxon>Violaceomycetaceae</taxon>
        <taxon>Violaceomyces</taxon>
    </lineage>
</organism>
<name>A0ACD0NZE2_9BASI</name>
<dbReference type="EMBL" id="KZ819867">
    <property type="protein sequence ID" value="PWN51151.1"/>
    <property type="molecule type" value="Genomic_DNA"/>
</dbReference>
<keyword evidence="2" id="KW-1185">Reference proteome</keyword>
<evidence type="ECO:0000313" key="2">
    <source>
        <dbReference type="Proteomes" id="UP000245626"/>
    </source>
</evidence>
<evidence type="ECO:0000313" key="1">
    <source>
        <dbReference type="EMBL" id="PWN51151.1"/>
    </source>
</evidence>
<protein>
    <submittedName>
        <fullName evidence="1">Uncharacterized protein</fullName>
    </submittedName>
</protein>
<reference evidence="1 2" key="1">
    <citation type="journal article" date="2018" name="Mol. Biol. Evol.">
        <title>Broad Genomic Sampling Reveals a Smut Pathogenic Ancestry of the Fungal Clade Ustilaginomycotina.</title>
        <authorList>
            <person name="Kijpornyongpan T."/>
            <person name="Mondo S.J."/>
            <person name="Barry K."/>
            <person name="Sandor L."/>
            <person name="Lee J."/>
            <person name="Lipzen A."/>
            <person name="Pangilinan J."/>
            <person name="LaButti K."/>
            <person name="Hainaut M."/>
            <person name="Henrissat B."/>
            <person name="Grigoriev I.V."/>
            <person name="Spatafora J.W."/>
            <person name="Aime M.C."/>
        </authorList>
    </citation>
    <scope>NUCLEOTIDE SEQUENCE [LARGE SCALE GENOMIC DNA]</scope>
    <source>
        <strain evidence="1 2">SA 807</strain>
    </source>
</reference>
<dbReference type="Proteomes" id="UP000245626">
    <property type="component" value="Unassembled WGS sequence"/>
</dbReference>